<sequence length="130" mass="14039">MSGLSSGETTNDKGKVLFVGRDIFLGTMISGIVQKVGYSSTSTVPAKVFNTVSADLSIKALVVDMKEAKDSLSEVIEAGGTGSRPKLIAVIFHNDTDSRRNAQKAGFEYVIHRSQLATHLPQILTEKEKR</sequence>
<gene>
    <name evidence="1" type="ORF">UBAL3_94240164</name>
</gene>
<protein>
    <recommendedName>
        <fullName evidence="3">Response regulator receiver protein</fullName>
    </recommendedName>
</protein>
<dbReference type="EMBL" id="GG693878">
    <property type="protein sequence ID" value="EES52367.1"/>
    <property type="molecule type" value="Genomic_DNA"/>
</dbReference>
<evidence type="ECO:0000313" key="2">
    <source>
        <dbReference type="Proteomes" id="UP000009374"/>
    </source>
</evidence>
<reference evidence="1 2" key="1">
    <citation type="journal article" date="2009" name="Appl. Environ. Microbiol.">
        <title>Community genomic and proteomic analyses of chemoautotrophic iron-oxidizing "Leptospirillum rubarum" (Group II) and "Leptospirillum ferrodiazotrophum" (Group III) bacteria in acid mine drainage biofilms.</title>
        <authorList>
            <person name="Goltsman D.S."/>
            <person name="Denef V.J."/>
            <person name="Singer S.W."/>
            <person name="VerBerkmoes N.C."/>
            <person name="Lefsrud M."/>
            <person name="Mueller R.S."/>
            <person name="Dick G.J."/>
            <person name="Sun C.L."/>
            <person name="Wheeler K.E."/>
            <person name="Zemla A."/>
            <person name="Baker B.J."/>
            <person name="Hauser L."/>
            <person name="Land M."/>
            <person name="Shah M.B."/>
            <person name="Thelen M.P."/>
            <person name="Hettich R.L."/>
            <person name="Banfield J.F."/>
        </authorList>
    </citation>
    <scope>NUCLEOTIDE SEQUENCE [LARGE SCALE GENOMIC DNA]</scope>
</reference>
<evidence type="ECO:0000313" key="1">
    <source>
        <dbReference type="EMBL" id="EES52367.1"/>
    </source>
</evidence>
<proteinExistence type="predicted"/>
<accession>C6HYT2</accession>
<dbReference type="AlphaFoldDB" id="C6HYT2"/>
<keyword evidence="2" id="KW-1185">Reference proteome</keyword>
<name>C6HYT2_9BACT</name>
<organism evidence="1 2">
    <name type="scientific">Leptospirillum ferrodiazotrophum</name>
    <dbReference type="NCBI Taxonomy" id="412449"/>
    <lineage>
        <taxon>Bacteria</taxon>
        <taxon>Pseudomonadati</taxon>
        <taxon>Nitrospirota</taxon>
        <taxon>Nitrospiria</taxon>
        <taxon>Nitrospirales</taxon>
        <taxon>Nitrospiraceae</taxon>
        <taxon>Leptospirillum</taxon>
    </lineage>
</organism>
<dbReference type="Proteomes" id="UP000009374">
    <property type="component" value="Unassembled WGS sequence"/>
</dbReference>
<evidence type="ECO:0008006" key="3">
    <source>
        <dbReference type="Google" id="ProtNLM"/>
    </source>
</evidence>